<evidence type="ECO:0000313" key="2">
    <source>
        <dbReference type="EMBL" id="GBM49206.1"/>
    </source>
</evidence>
<comment type="caution">
    <text evidence="1">The sequence shown here is derived from an EMBL/GenBank/DDBJ whole genome shotgun (WGS) entry which is preliminary data.</text>
</comment>
<organism evidence="1 3">
    <name type="scientific">Araneus ventricosus</name>
    <name type="common">Orbweaver spider</name>
    <name type="synonym">Epeira ventricosa</name>
    <dbReference type="NCBI Taxonomy" id="182803"/>
    <lineage>
        <taxon>Eukaryota</taxon>
        <taxon>Metazoa</taxon>
        <taxon>Ecdysozoa</taxon>
        <taxon>Arthropoda</taxon>
        <taxon>Chelicerata</taxon>
        <taxon>Arachnida</taxon>
        <taxon>Araneae</taxon>
        <taxon>Araneomorphae</taxon>
        <taxon>Entelegynae</taxon>
        <taxon>Araneoidea</taxon>
        <taxon>Araneidae</taxon>
        <taxon>Araneus</taxon>
    </lineage>
</organism>
<evidence type="ECO:0000313" key="3">
    <source>
        <dbReference type="Proteomes" id="UP000499080"/>
    </source>
</evidence>
<keyword evidence="3" id="KW-1185">Reference proteome</keyword>
<name>A0A4Y2G839_ARAVE</name>
<accession>A0A4Y2G839</accession>
<dbReference type="EMBL" id="BGPR01253279">
    <property type="protein sequence ID" value="GBM48936.1"/>
    <property type="molecule type" value="Genomic_DNA"/>
</dbReference>
<dbReference type="EMBL" id="BGPR01253361">
    <property type="protein sequence ID" value="GBM49206.1"/>
    <property type="molecule type" value="Genomic_DNA"/>
</dbReference>
<reference evidence="1 3" key="1">
    <citation type="journal article" date="2019" name="Sci. Rep.">
        <title>Orb-weaving spider Araneus ventricosus genome elucidates the spidroin gene catalogue.</title>
        <authorList>
            <person name="Kono N."/>
            <person name="Nakamura H."/>
            <person name="Ohtoshi R."/>
            <person name="Moran D.A.P."/>
            <person name="Shinohara A."/>
            <person name="Yoshida Y."/>
            <person name="Fujiwara M."/>
            <person name="Mori M."/>
            <person name="Tomita M."/>
            <person name="Arakawa K."/>
        </authorList>
    </citation>
    <scope>NUCLEOTIDE SEQUENCE [LARGE SCALE GENOMIC DNA]</scope>
</reference>
<dbReference type="AlphaFoldDB" id="A0A4Y2G839"/>
<protein>
    <submittedName>
        <fullName evidence="1">Uncharacterized protein</fullName>
    </submittedName>
</protein>
<dbReference type="Proteomes" id="UP000499080">
    <property type="component" value="Unassembled WGS sequence"/>
</dbReference>
<sequence length="166" mass="19108">MGRCIMLRDINELFHVNFSYGLGINKFLFITECSRIFDLFLIQRNDLENSLDRCTASQSRKQLNYATNDLWHLYSILSALEELKIKGDHLELFSNGEKRATTSHSRLFLALLGDVRRTAGKPTCDVTIEPFTHPEWICGKDGFSDRRIGKGGGIISMICQRFSKWR</sequence>
<evidence type="ECO:0000313" key="1">
    <source>
        <dbReference type="EMBL" id="GBM48936.1"/>
    </source>
</evidence>
<proteinExistence type="predicted"/>
<gene>
    <name evidence="1" type="ORF">AVEN_102280_1</name>
    <name evidence="2" type="ORF">AVEN_141906_1</name>
</gene>